<name>A0A9E7L618_9LILI</name>
<evidence type="ECO:0000313" key="1">
    <source>
        <dbReference type="EMBL" id="URE47228.1"/>
    </source>
</evidence>
<dbReference type="AlphaFoldDB" id="A0A9E7L618"/>
<sequence length="116" mass="12562">MNNLHSAVDLLPSFVGSVVPDAGTVGWKGACFFENEARLELTEHVSGGGNESSLNGGILHLKVKSRYFILLLAIESDSWLIRTSDHQVSLQSGTCTDIVKLLLYHLTLLLQVAVGK</sequence>
<organism evidence="1 2">
    <name type="scientific">Musa troglodytarum</name>
    <name type="common">fe'i banana</name>
    <dbReference type="NCBI Taxonomy" id="320322"/>
    <lineage>
        <taxon>Eukaryota</taxon>
        <taxon>Viridiplantae</taxon>
        <taxon>Streptophyta</taxon>
        <taxon>Embryophyta</taxon>
        <taxon>Tracheophyta</taxon>
        <taxon>Spermatophyta</taxon>
        <taxon>Magnoliopsida</taxon>
        <taxon>Liliopsida</taxon>
        <taxon>Zingiberales</taxon>
        <taxon>Musaceae</taxon>
        <taxon>Musa</taxon>
    </lineage>
</organism>
<dbReference type="PANTHER" id="PTHR31354:SF7">
    <property type="entry name" value="OS09G0392000 PROTEIN"/>
    <property type="match status" value="1"/>
</dbReference>
<proteinExistence type="predicted"/>
<evidence type="ECO:0000313" key="2">
    <source>
        <dbReference type="Proteomes" id="UP001055439"/>
    </source>
</evidence>
<dbReference type="EMBL" id="CP097511">
    <property type="protein sequence ID" value="URE47228.1"/>
    <property type="molecule type" value="Genomic_DNA"/>
</dbReference>
<reference evidence="1" key="1">
    <citation type="submission" date="2022-05" db="EMBL/GenBank/DDBJ databases">
        <title>The Musa troglodytarum L. genome provides insights into the mechanism of non-climacteric behaviour and enrichment of carotenoids.</title>
        <authorList>
            <person name="Wang J."/>
        </authorList>
    </citation>
    <scope>NUCLEOTIDE SEQUENCE</scope>
    <source>
        <tissue evidence="1">Leaf</tissue>
    </source>
</reference>
<dbReference type="PANTHER" id="PTHR31354">
    <property type="entry name" value="OS01G0793500 PROTEIN"/>
    <property type="match status" value="1"/>
</dbReference>
<dbReference type="OrthoDB" id="685927at2759"/>
<protein>
    <submittedName>
        <fullName evidence="1">Uncharacterized protein</fullName>
    </submittedName>
</protein>
<dbReference type="Proteomes" id="UP001055439">
    <property type="component" value="Chromosome 9"/>
</dbReference>
<keyword evidence="2" id="KW-1185">Reference proteome</keyword>
<accession>A0A9E7L618</accession>
<gene>
    <name evidence="1" type="ORF">MUK42_23796</name>
</gene>